<name>F3ZPW8_9BACE</name>
<comment type="function">
    <text evidence="5">Acetyltransferase implicated in the O-acetylation of Nod factors.</text>
</comment>
<comment type="similarity">
    <text evidence="1">Belongs to the transferase hexapeptide repeat family.</text>
</comment>
<dbReference type="InterPro" id="IPR011004">
    <property type="entry name" value="Trimer_LpxA-like_sf"/>
</dbReference>
<dbReference type="PANTHER" id="PTHR23416:SF23">
    <property type="entry name" value="ACETYLTRANSFERASE C18B11.09C-RELATED"/>
    <property type="match status" value="1"/>
</dbReference>
<keyword evidence="3" id="KW-0677">Repeat</keyword>
<keyword evidence="2 7" id="KW-0808">Transferase</keyword>
<evidence type="ECO:0000256" key="1">
    <source>
        <dbReference type="ARBA" id="ARBA00007274"/>
    </source>
</evidence>
<dbReference type="FunFam" id="2.160.10.10:FF:000025">
    <property type="entry name" value="Hexapeptide-repeat containing-acetyltransferase"/>
    <property type="match status" value="1"/>
</dbReference>
<dbReference type="HOGENOM" id="CLU_051638_3_0_10"/>
<evidence type="ECO:0000313" key="7">
    <source>
        <dbReference type="EMBL" id="EGJ70410.1"/>
    </source>
</evidence>
<proteinExistence type="inferred from homology"/>
<evidence type="ECO:0000256" key="2">
    <source>
        <dbReference type="ARBA" id="ARBA00022679"/>
    </source>
</evidence>
<evidence type="ECO:0000256" key="5">
    <source>
        <dbReference type="ARBA" id="ARBA00055587"/>
    </source>
</evidence>
<sequence length="191" mass="20969">MKENINMRTKSEFEKMRNSEYANTSDREIHKSLTEGKRLVNEFNQTYCNGPLYREALEELIPNIPASSAICPPFYCDHGHGVIVGENVFINMNCTFLDGAYIRIGDNTLIAPNVQIYTPIHPKDAEARRESIEAALPVTIGNDCWIGGGVVICPGVIIGDRVIVGAGSVVTKDIPDDSIYAGVPAKSIKKE</sequence>
<dbReference type="GO" id="GO:0005829">
    <property type="term" value="C:cytosol"/>
    <property type="evidence" value="ECO:0007669"/>
    <property type="project" value="TreeGrafter"/>
</dbReference>
<dbReference type="InterPro" id="IPR018357">
    <property type="entry name" value="Hexapep_transf_CS"/>
</dbReference>
<dbReference type="InterPro" id="IPR051159">
    <property type="entry name" value="Hexapeptide_acetyltransf"/>
</dbReference>
<dbReference type="GO" id="GO:0008374">
    <property type="term" value="F:O-acyltransferase activity"/>
    <property type="evidence" value="ECO:0007669"/>
    <property type="project" value="TreeGrafter"/>
</dbReference>
<dbReference type="EMBL" id="CM001167">
    <property type="protein sequence ID" value="EGJ70410.1"/>
    <property type="molecule type" value="Genomic_DNA"/>
</dbReference>
<protein>
    <recommendedName>
        <fullName evidence="6">Nodulation protein L</fullName>
    </recommendedName>
</protein>
<dbReference type="SUPFAM" id="SSF51161">
    <property type="entry name" value="Trimeric LpxA-like enzymes"/>
    <property type="match status" value="1"/>
</dbReference>
<dbReference type="PROSITE" id="PS00101">
    <property type="entry name" value="HEXAPEP_TRANSFERASES"/>
    <property type="match status" value="1"/>
</dbReference>
<dbReference type="STRING" id="679937.Bcop_0191"/>
<evidence type="ECO:0000256" key="4">
    <source>
        <dbReference type="ARBA" id="ARBA00023315"/>
    </source>
</evidence>
<dbReference type="eggNOG" id="COG0110">
    <property type="taxonomic scope" value="Bacteria"/>
</dbReference>
<dbReference type="Proteomes" id="UP000018439">
    <property type="component" value="Chromosome"/>
</dbReference>
<evidence type="ECO:0000256" key="6">
    <source>
        <dbReference type="ARBA" id="ARBA00067695"/>
    </source>
</evidence>
<accession>F3ZPW8</accession>
<evidence type="ECO:0000256" key="3">
    <source>
        <dbReference type="ARBA" id="ARBA00022737"/>
    </source>
</evidence>
<dbReference type="PANTHER" id="PTHR23416">
    <property type="entry name" value="SIALIC ACID SYNTHASE-RELATED"/>
    <property type="match status" value="1"/>
</dbReference>
<dbReference type="CDD" id="cd03357">
    <property type="entry name" value="LbH_MAT_GAT"/>
    <property type="match status" value="1"/>
</dbReference>
<organism evidence="7 8">
    <name type="scientific">Bacteroides coprosuis DSM 18011</name>
    <dbReference type="NCBI Taxonomy" id="679937"/>
    <lineage>
        <taxon>Bacteria</taxon>
        <taxon>Pseudomonadati</taxon>
        <taxon>Bacteroidota</taxon>
        <taxon>Bacteroidia</taxon>
        <taxon>Bacteroidales</taxon>
        <taxon>Bacteroidaceae</taxon>
        <taxon>Bacteroides</taxon>
    </lineage>
</organism>
<dbReference type="AlphaFoldDB" id="F3ZPW8"/>
<gene>
    <name evidence="7" type="ORF">Bcop_0191</name>
</gene>
<evidence type="ECO:0000313" key="8">
    <source>
        <dbReference type="Proteomes" id="UP000018439"/>
    </source>
</evidence>
<dbReference type="InterPro" id="IPR001451">
    <property type="entry name" value="Hexapep"/>
</dbReference>
<dbReference type="Gene3D" id="2.160.10.10">
    <property type="entry name" value="Hexapeptide repeat proteins"/>
    <property type="match status" value="1"/>
</dbReference>
<reference evidence="7 8" key="1">
    <citation type="journal article" date="2011" name="Stand. Genomic Sci.">
        <title>Non-contiguous finished genome sequence of Bacteroides coprosuis type strain (PC139).</title>
        <authorList>
            <person name="Land M."/>
            <person name="Held B."/>
            <person name="Gronow S."/>
            <person name="Abt B."/>
            <person name="Lucas S."/>
            <person name="Del Rio T.G."/>
            <person name="Nolan M."/>
            <person name="Tice H."/>
            <person name="Cheng J.F."/>
            <person name="Pitluck S."/>
            <person name="Liolios K."/>
            <person name="Pagani I."/>
            <person name="Ivanova N."/>
            <person name="Mavromatis K."/>
            <person name="Mikhailova N."/>
            <person name="Pati A."/>
            <person name="Tapia R."/>
            <person name="Han C."/>
            <person name="Goodwin L."/>
            <person name="Chen A."/>
            <person name="Palaniappan K."/>
            <person name="Hauser L."/>
            <person name="Brambilla E.M."/>
            <person name="Rohde M."/>
            <person name="Goker M."/>
            <person name="Detter J.C."/>
            <person name="Woyke T."/>
            <person name="Bristow J."/>
            <person name="Eisen J.A."/>
            <person name="Markowitz V."/>
            <person name="Hugenholtz P."/>
            <person name="Kyrpides N.C."/>
            <person name="Klenk H.P."/>
            <person name="Lapidus A."/>
        </authorList>
    </citation>
    <scope>NUCLEOTIDE SEQUENCE [LARGE SCALE GENOMIC DNA]</scope>
    <source>
        <strain evidence="7 8">DSM 18011</strain>
    </source>
</reference>
<keyword evidence="8" id="KW-1185">Reference proteome</keyword>
<dbReference type="Pfam" id="PF00132">
    <property type="entry name" value="Hexapep"/>
    <property type="match status" value="1"/>
</dbReference>
<keyword evidence="4 7" id="KW-0012">Acyltransferase</keyword>